<accession>A0A9X3CSC7</accession>
<proteinExistence type="predicted"/>
<feature type="chain" id="PRO_5040797775" description="Outer membrane protein beta-barrel domain-containing protein" evidence="1">
    <location>
        <begin position="22"/>
        <end position="227"/>
    </location>
</feature>
<gene>
    <name evidence="2" type="ORF">MD535_21535</name>
</gene>
<feature type="signal peptide" evidence="1">
    <location>
        <begin position="1"/>
        <end position="21"/>
    </location>
</feature>
<evidence type="ECO:0008006" key="4">
    <source>
        <dbReference type="Google" id="ProtNLM"/>
    </source>
</evidence>
<evidence type="ECO:0000313" key="3">
    <source>
        <dbReference type="Proteomes" id="UP001155587"/>
    </source>
</evidence>
<organism evidence="2 3">
    <name type="scientific">Vibrio qingdaonensis</name>
    <dbReference type="NCBI Taxonomy" id="2829491"/>
    <lineage>
        <taxon>Bacteria</taxon>
        <taxon>Pseudomonadati</taxon>
        <taxon>Pseudomonadota</taxon>
        <taxon>Gammaproteobacteria</taxon>
        <taxon>Vibrionales</taxon>
        <taxon>Vibrionaceae</taxon>
        <taxon>Vibrio</taxon>
    </lineage>
</organism>
<sequence length="227" mass="25165">MLKTVGFGVVFALLVATGVSADEKHHEDPTKIVTKVGAGYSDSSFVSGSIGLDDARMLNARYNETGEWRLGGSWLFELGIVNFNFSRTDYEHESYRNNYSIGTYIPLSYFDIAPAGWMLFPMAGYSYNDGEMAVPSEEVENEFVLMRSQTHGAYLGMFGVRPIEDSDWSVLSFAGGSMGSNNYRSYWGGLGLSYKLSRHTSFNFFGVLAEDDYGTNNKLAGSVSYEF</sequence>
<keyword evidence="3" id="KW-1185">Reference proteome</keyword>
<evidence type="ECO:0000256" key="1">
    <source>
        <dbReference type="SAM" id="SignalP"/>
    </source>
</evidence>
<keyword evidence="1" id="KW-0732">Signal</keyword>
<reference evidence="2" key="1">
    <citation type="submission" date="2022-02" db="EMBL/GenBank/DDBJ databases">
        <title>Vibrio sp. nov, a new bacterium isolated from seawater.</title>
        <authorList>
            <person name="Yuan Y."/>
        </authorList>
    </citation>
    <scope>NUCLEOTIDE SEQUENCE</scope>
    <source>
        <strain evidence="2">ZSDZ65</strain>
    </source>
</reference>
<comment type="caution">
    <text evidence="2">The sequence shown here is derived from an EMBL/GenBank/DDBJ whole genome shotgun (WGS) entry which is preliminary data.</text>
</comment>
<protein>
    <recommendedName>
        <fullName evidence="4">Outer membrane protein beta-barrel domain-containing protein</fullName>
    </recommendedName>
</protein>
<dbReference type="RefSeq" id="WP_265677120.1">
    <property type="nucleotide sequence ID" value="NZ_JAKRRY010000041.1"/>
</dbReference>
<dbReference type="AlphaFoldDB" id="A0A9X3CSC7"/>
<dbReference type="Proteomes" id="UP001155587">
    <property type="component" value="Unassembled WGS sequence"/>
</dbReference>
<name>A0A9X3CSC7_9VIBR</name>
<dbReference type="EMBL" id="JAKRRY010000041">
    <property type="protein sequence ID" value="MCW8348573.1"/>
    <property type="molecule type" value="Genomic_DNA"/>
</dbReference>
<evidence type="ECO:0000313" key="2">
    <source>
        <dbReference type="EMBL" id="MCW8348573.1"/>
    </source>
</evidence>